<dbReference type="EMBL" id="JBHSHC010000106">
    <property type="protein sequence ID" value="MFC4768514.1"/>
    <property type="molecule type" value="Genomic_DNA"/>
</dbReference>
<dbReference type="InterPro" id="IPR000310">
    <property type="entry name" value="Orn/Lys/Arg_deCO2ase_major_dom"/>
</dbReference>
<keyword evidence="8" id="KW-0808">Transferase</keyword>
<keyword evidence="8" id="KW-0032">Aminotransferase</keyword>
<comment type="caution">
    <text evidence="8">The sequence shown here is derived from an EMBL/GenBank/DDBJ whole genome shotgun (WGS) entry which is preliminary data.</text>
</comment>
<dbReference type="Pfam" id="PF01276">
    <property type="entry name" value="OKR_DC_1"/>
    <property type="match status" value="1"/>
</dbReference>
<dbReference type="PANTHER" id="PTHR43277">
    <property type="entry name" value="ARGININE DECARBOXYLASE"/>
    <property type="match status" value="1"/>
</dbReference>
<dbReference type="SUPFAM" id="SSF53383">
    <property type="entry name" value="PLP-dependent transferases"/>
    <property type="match status" value="1"/>
</dbReference>
<keyword evidence="5" id="KW-0456">Lyase</keyword>
<dbReference type="InterPro" id="IPR015424">
    <property type="entry name" value="PyrdxlP-dep_Trfase"/>
</dbReference>
<sequence>MNSRIPMLEALRVHLQTNPLPLHVPGHKMGRGFPMDAAPWLGQALRLDLTELPGLDDLHQPSGAIREAQELAAETFGSEETYFLVGGSTAGNMAMILTACRPGESIIIPRNAHKSVHNAIVLAGARPTYLYPEVDRQFGIPTEITVQEVRRALEENPDAQAVMLTSPTYQGICSDIAAIAAEVHGRGKLLLVDEAHGAHFSFHEKLPVSAIRLGADLVVQSTHKMLGSLTGSAMLHGKHGRYDGERLRTMLGMVQTSSPSYLMLLSLDAVRHEMATRGRGLLDEALEALDVGRNEVNKLSGLTLYEGKNITSGVDPFKWWIQVEGLGLNGFDAEELLRARKGIFFEMADEAHLLAVFSYADTQKQVNRLVEGLRFLAETRADHLASGAGKRNRPVFPQPHFRLEQAALPKDALHGLRRRVKLEVATGQVAAEPVIPYPPGIPLILPGERYTSELVEYLQGMKQIGARFQGTVDPTVEYVRVLE</sequence>
<evidence type="ECO:0000256" key="3">
    <source>
        <dbReference type="ARBA" id="ARBA00022793"/>
    </source>
</evidence>
<feature type="domain" description="Orn/Lys/Arg decarboxylase C-terminal" evidence="7">
    <location>
        <begin position="406"/>
        <end position="470"/>
    </location>
</feature>
<feature type="domain" description="Orn/Lys/Arg decarboxylases family 1 pyridoxal-P attachment site" evidence="6">
    <location>
        <begin position="6"/>
        <end position="301"/>
    </location>
</feature>
<keyword evidence="4" id="KW-0663">Pyridoxal phosphate</keyword>
<evidence type="ECO:0000256" key="4">
    <source>
        <dbReference type="ARBA" id="ARBA00022898"/>
    </source>
</evidence>
<evidence type="ECO:0000256" key="1">
    <source>
        <dbReference type="ARBA" id="ARBA00001933"/>
    </source>
</evidence>
<evidence type="ECO:0000313" key="8">
    <source>
        <dbReference type="EMBL" id="MFC4768514.1"/>
    </source>
</evidence>
<evidence type="ECO:0000259" key="7">
    <source>
        <dbReference type="Pfam" id="PF03711"/>
    </source>
</evidence>
<dbReference type="Gene3D" id="3.90.100.10">
    <property type="entry name" value="Orn/Lys/Arg decarboxylase, C-terminal domain"/>
    <property type="match status" value="1"/>
</dbReference>
<dbReference type="InterPro" id="IPR015421">
    <property type="entry name" value="PyrdxlP-dep_Trfase_major"/>
</dbReference>
<organism evidence="8 9">
    <name type="scientific">Effusibacillus consociatus</name>
    <dbReference type="NCBI Taxonomy" id="1117041"/>
    <lineage>
        <taxon>Bacteria</taxon>
        <taxon>Bacillati</taxon>
        <taxon>Bacillota</taxon>
        <taxon>Bacilli</taxon>
        <taxon>Bacillales</taxon>
        <taxon>Alicyclobacillaceae</taxon>
        <taxon>Effusibacillus</taxon>
    </lineage>
</organism>
<dbReference type="Proteomes" id="UP001596002">
    <property type="component" value="Unassembled WGS sequence"/>
</dbReference>
<dbReference type="CDD" id="cd00615">
    <property type="entry name" value="Orn_deC_like"/>
    <property type="match status" value="1"/>
</dbReference>
<dbReference type="InterPro" id="IPR052357">
    <property type="entry name" value="Orn_Lys_Arg_decarboxylase-I"/>
</dbReference>
<dbReference type="Gene3D" id="3.40.640.10">
    <property type="entry name" value="Type I PLP-dependent aspartate aminotransferase-like (Major domain)"/>
    <property type="match status" value="1"/>
</dbReference>
<evidence type="ECO:0000313" key="9">
    <source>
        <dbReference type="Proteomes" id="UP001596002"/>
    </source>
</evidence>
<dbReference type="SUPFAM" id="SSF55904">
    <property type="entry name" value="Ornithine decarboxylase C-terminal domain"/>
    <property type="match status" value="1"/>
</dbReference>
<dbReference type="GO" id="GO:0008483">
    <property type="term" value="F:transaminase activity"/>
    <property type="evidence" value="ECO:0007669"/>
    <property type="project" value="UniProtKB-KW"/>
</dbReference>
<evidence type="ECO:0000259" key="6">
    <source>
        <dbReference type="Pfam" id="PF01276"/>
    </source>
</evidence>
<evidence type="ECO:0000256" key="5">
    <source>
        <dbReference type="ARBA" id="ARBA00023239"/>
    </source>
</evidence>
<comment type="similarity">
    <text evidence="2">Belongs to the Orn/Lys/Arg decarboxylase class-I family.</text>
</comment>
<proteinExistence type="inferred from homology"/>
<dbReference type="InterPro" id="IPR008286">
    <property type="entry name" value="Prn/Lys/Arg_de-COase_C"/>
</dbReference>
<reference evidence="9" key="1">
    <citation type="journal article" date="2019" name="Int. J. Syst. Evol. Microbiol.">
        <title>The Global Catalogue of Microorganisms (GCM) 10K type strain sequencing project: providing services to taxonomists for standard genome sequencing and annotation.</title>
        <authorList>
            <consortium name="The Broad Institute Genomics Platform"/>
            <consortium name="The Broad Institute Genome Sequencing Center for Infectious Disease"/>
            <person name="Wu L."/>
            <person name="Ma J."/>
        </authorList>
    </citation>
    <scope>NUCLEOTIDE SEQUENCE [LARGE SCALE GENOMIC DNA]</scope>
    <source>
        <strain evidence="9">WYCCWR 12678</strain>
    </source>
</reference>
<dbReference type="RefSeq" id="WP_380026465.1">
    <property type="nucleotide sequence ID" value="NZ_JBHSHC010000106.1"/>
</dbReference>
<keyword evidence="3" id="KW-0210">Decarboxylase</keyword>
<accession>A0ABV9Q2K8</accession>
<gene>
    <name evidence="8" type="ORF">ACFO8Q_14305</name>
</gene>
<keyword evidence="9" id="KW-1185">Reference proteome</keyword>
<name>A0ABV9Q2K8_9BACL</name>
<comment type="cofactor">
    <cofactor evidence="1">
        <name>pyridoxal 5'-phosphate</name>
        <dbReference type="ChEBI" id="CHEBI:597326"/>
    </cofactor>
</comment>
<evidence type="ECO:0000256" key="2">
    <source>
        <dbReference type="ARBA" id="ARBA00010671"/>
    </source>
</evidence>
<protein>
    <submittedName>
        <fullName evidence="8">Aminotransferase class I/II-fold pyridoxal phosphate-dependent enzyme</fullName>
    </submittedName>
</protein>
<dbReference type="InterPro" id="IPR036633">
    <property type="entry name" value="Prn/Lys/Arg_de-COase_C_sf"/>
</dbReference>
<dbReference type="PANTHER" id="PTHR43277:SF4">
    <property type="entry name" value="ARGININE DECARBOXYLASE"/>
    <property type="match status" value="1"/>
</dbReference>
<dbReference type="Pfam" id="PF03711">
    <property type="entry name" value="OKR_DC_1_C"/>
    <property type="match status" value="1"/>
</dbReference>